<sequence length="291" mass="32153">MKVAALTMVYRDYWALARWYAHHAAQLGADSLYVVAHGADPRIAEICPGASVITIPRDDLTAFDRRRGEMLNAFQAGLHRMYDWVIRTDADELLLWDPALYGGLAETLAAQEDVPVVTALGFDLVAQADDPPAGPLFARRRNLCFSGHYSKAVAARRPVAFALHGTQVAARRLETFPFTMPRGLYLAHLKYADPEALERAVAVRMAVAGGTEGGLPGDGWRAADADAARFLADFAEKPVKPWDKAETRAWETLRIKPARLEKHAVIKTRALKFPHRTVLPDRFAALCPDVD</sequence>
<dbReference type="Proteomes" id="UP000596387">
    <property type="component" value="Chromosome"/>
</dbReference>
<accession>A0ABX7F4Y1</accession>
<dbReference type="RefSeq" id="WP_023849742.1">
    <property type="nucleotide sequence ID" value="NZ_CP047166.1"/>
</dbReference>
<dbReference type="EMBL" id="CP047166">
    <property type="protein sequence ID" value="QRF65600.1"/>
    <property type="molecule type" value="Genomic_DNA"/>
</dbReference>
<dbReference type="Pfam" id="PF13704">
    <property type="entry name" value="Glyco_tranf_2_4"/>
    <property type="match status" value="1"/>
</dbReference>
<evidence type="ECO:0000313" key="1">
    <source>
        <dbReference type="EMBL" id="QRF65600.1"/>
    </source>
</evidence>
<protein>
    <submittedName>
        <fullName evidence="1">Glycosyltransferase family 2 protein</fullName>
    </submittedName>
</protein>
<keyword evidence="2" id="KW-1185">Reference proteome</keyword>
<gene>
    <name evidence="1" type="ORF">GQA70_04245</name>
</gene>
<evidence type="ECO:0000313" key="2">
    <source>
        <dbReference type="Proteomes" id="UP000596387"/>
    </source>
</evidence>
<reference evidence="1 2" key="1">
    <citation type="submission" date="2019-12" db="EMBL/GenBank/DDBJ databases">
        <title>Complete Genome Sequence of a Quorum-Sensing Bacterium,Rhodobacteraceae bacterium C31, Isolated from a marine microalgae symbiotic bacteria.</title>
        <authorList>
            <person name="Zhang Y."/>
        </authorList>
    </citation>
    <scope>NUCLEOTIDE SEQUENCE [LARGE SCALE GENOMIC DNA]</scope>
    <source>
        <strain evidence="1 2">C31</strain>
    </source>
</reference>
<name>A0ABX7F4Y1_9RHOB</name>
<proteinExistence type="predicted"/>
<organism evidence="1 2">
    <name type="scientific">Ponticoccus alexandrii</name>
    <dbReference type="NCBI Taxonomy" id="1943633"/>
    <lineage>
        <taxon>Bacteria</taxon>
        <taxon>Pseudomonadati</taxon>
        <taxon>Pseudomonadota</taxon>
        <taxon>Alphaproteobacteria</taxon>
        <taxon>Rhodobacterales</taxon>
        <taxon>Roseobacteraceae</taxon>
        <taxon>Ponticoccus</taxon>
    </lineage>
</organism>